<dbReference type="InterPro" id="IPR014710">
    <property type="entry name" value="RmlC-like_jellyroll"/>
</dbReference>
<dbReference type="SMART" id="SM00530">
    <property type="entry name" value="HTH_XRE"/>
    <property type="match status" value="1"/>
</dbReference>
<dbReference type="Proteomes" id="UP000247416">
    <property type="component" value="Unassembled WGS sequence"/>
</dbReference>
<sequence length="166" mass="19115">MTIGEILRRTRKTKKLTLKTLSEKTGVSISFLSQVERDKCNVTLESLRKISDALQVNPSIFFSETNNESPGEKIFPFYYEDLSNKVTQASFHPILVTLKPKENVGNEFSHYGHEFIYILKGTLTFSIEGKISELNVNDSIMLDSTRNHYWWNNSEEEVQFLLVSTI</sequence>
<name>A0A318TMC0_9BACL</name>
<dbReference type="Gene3D" id="1.10.260.40">
    <property type="entry name" value="lambda repressor-like DNA-binding domains"/>
    <property type="match status" value="1"/>
</dbReference>
<dbReference type="InterPro" id="IPR050807">
    <property type="entry name" value="TransReg_Diox_bact_type"/>
</dbReference>
<dbReference type="SUPFAM" id="SSF47413">
    <property type="entry name" value="lambda repressor-like DNA-binding domains"/>
    <property type="match status" value="1"/>
</dbReference>
<dbReference type="InterPro" id="IPR011051">
    <property type="entry name" value="RmlC_Cupin_sf"/>
</dbReference>
<dbReference type="CDD" id="cd02209">
    <property type="entry name" value="cupin_XRE_C"/>
    <property type="match status" value="1"/>
</dbReference>
<dbReference type="Gene3D" id="2.60.120.10">
    <property type="entry name" value="Jelly Rolls"/>
    <property type="match status" value="1"/>
</dbReference>
<proteinExistence type="predicted"/>
<dbReference type="SUPFAM" id="SSF51182">
    <property type="entry name" value="RmlC-like cupins"/>
    <property type="match status" value="1"/>
</dbReference>
<dbReference type="PANTHER" id="PTHR46797:SF25">
    <property type="entry name" value="TRANSCRIPTIONAL REGULATOR"/>
    <property type="match status" value="1"/>
</dbReference>
<keyword evidence="4" id="KW-1185">Reference proteome</keyword>
<dbReference type="RefSeq" id="WP_107933733.1">
    <property type="nucleotide sequence ID" value="NZ_CP085009.1"/>
</dbReference>
<evidence type="ECO:0000313" key="3">
    <source>
        <dbReference type="EMBL" id="PYF06001.1"/>
    </source>
</evidence>
<dbReference type="InterPro" id="IPR001387">
    <property type="entry name" value="Cro/C1-type_HTH"/>
</dbReference>
<gene>
    <name evidence="3" type="ORF">BJ095_11376</name>
</gene>
<dbReference type="InterPro" id="IPR013096">
    <property type="entry name" value="Cupin_2"/>
</dbReference>
<dbReference type="EMBL" id="QJTJ01000013">
    <property type="protein sequence ID" value="PYF06001.1"/>
    <property type="molecule type" value="Genomic_DNA"/>
</dbReference>
<evidence type="ECO:0000256" key="1">
    <source>
        <dbReference type="ARBA" id="ARBA00023125"/>
    </source>
</evidence>
<evidence type="ECO:0000259" key="2">
    <source>
        <dbReference type="PROSITE" id="PS50943"/>
    </source>
</evidence>
<keyword evidence="1" id="KW-0238">DNA-binding</keyword>
<dbReference type="Pfam" id="PF07883">
    <property type="entry name" value="Cupin_2"/>
    <property type="match status" value="1"/>
</dbReference>
<dbReference type="GO" id="GO:0003700">
    <property type="term" value="F:DNA-binding transcription factor activity"/>
    <property type="evidence" value="ECO:0007669"/>
    <property type="project" value="TreeGrafter"/>
</dbReference>
<protein>
    <submittedName>
        <fullName evidence="3">XRE family transcriptional regulator</fullName>
    </submittedName>
</protein>
<dbReference type="AlphaFoldDB" id="A0A318TMC0"/>
<dbReference type="GO" id="GO:0003677">
    <property type="term" value="F:DNA binding"/>
    <property type="evidence" value="ECO:0007669"/>
    <property type="project" value="UniProtKB-KW"/>
</dbReference>
<accession>A0A318TMC0</accession>
<feature type="domain" description="HTH cro/C1-type" evidence="2">
    <location>
        <begin position="7"/>
        <end position="61"/>
    </location>
</feature>
<reference evidence="3 4" key="1">
    <citation type="submission" date="2018-06" db="EMBL/GenBank/DDBJ databases">
        <title>Genomic Encyclopedia of Archaeal and Bacterial Type Strains, Phase II (KMG-II): from individual species to whole genera.</title>
        <authorList>
            <person name="Goeker M."/>
        </authorList>
    </citation>
    <scope>NUCLEOTIDE SEQUENCE [LARGE SCALE GENOMIC DNA]</scope>
    <source>
        <strain evidence="3 4">KACC 16626</strain>
    </source>
</reference>
<comment type="caution">
    <text evidence="3">The sequence shown here is derived from an EMBL/GenBank/DDBJ whole genome shotgun (WGS) entry which is preliminary data.</text>
</comment>
<dbReference type="OrthoDB" id="34624at2"/>
<dbReference type="Pfam" id="PF01381">
    <property type="entry name" value="HTH_3"/>
    <property type="match status" value="1"/>
</dbReference>
<dbReference type="GO" id="GO:0005829">
    <property type="term" value="C:cytosol"/>
    <property type="evidence" value="ECO:0007669"/>
    <property type="project" value="TreeGrafter"/>
</dbReference>
<evidence type="ECO:0000313" key="4">
    <source>
        <dbReference type="Proteomes" id="UP000247416"/>
    </source>
</evidence>
<organism evidence="3 4">
    <name type="scientific">Ureibacillus chungkukjangi</name>
    <dbReference type="NCBI Taxonomy" id="1202712"/>
    <lineage>
        <taxon>Bacteria</taxon>
        <taxon>Bacillati</taxon>
        <taxon>Bacillota</taxon>
        <taxon>Bacilli</taxon>
        <taxon>Bacillales</taxon>
        <taxon>Caryophanaceae</taxon>
        <taxon>Ureibacillus</taxon>
    </lineage>
</organism>
<dbReference type="PROSITE" id="PS50943">
    <property type="entry name" value="HTH_CROC1"/>
    <property type="match status" value="1"/>
</dbReference>
<dbReference type="PANTHER" id="PTHR46797">
    <property type="entry name" value="HTH-TYPE TRANSCRIPTIONAL REGULATOR"/>
    <property type="match status" value="1"/>
</dbReference>
<dbReference type="InterPro" id="IPR010982">
    <property type="entry name" value="Lambda_DNA-bd_dom_sf"/>
</dbReference>
<dbReference type="CDD" id="cd00093">
    <property type="entry name" value="HTH_XRE"/>
    <property type="match status" value="1"/>
</dbReference>